<keyword evidence="4" id="KW-0548">Nucleotidyltransferase</keyword>
<keyword evidence="7" id="KW-0521">NADP</keyword>
<keyword evidence="3 7" id="KW-0808">Transferase</keyword>
<dbReference type="Proteomes" id="UP000663848">
    <property type="component" value="Unassembled WGS sequence"/>
</dbReference>
<evidence type="ECO:0000256" key="3">
    <source>
        <dbReference type="ARBA" id="ARBA00022679"/>
    </source>
</evidence>
<evidence type="ECO:0000256" key="7">
    <source>
        <dbReference type="RuleBase" id="RU361228"/>
    </source>
</evidence>
<reference evidence="11" key="1">
    <citation type="submission" date="2021-02" db="EMBL/GenBank/DDBJ databases">
        <authorList>
            <person name="Nowell W R."/>
        </authorList>
    </citation>
    <scope>NUCLEOTIDE SEQUENCE</scope>
</reference>
<keyword evidence="6" id="KW-0479">Metal-binding</keyword>
<evidence type="ECO:0000256" key="8">
    <source>
        <dbReference type="SAM" id="MobiDB-lite"/>
    </source>
</evidence>
<dbReference type="Proteomes" id="UP000663851">
    <property type="component" value="Unassembled WGS sequence"/>
</dbReference>
<dbReference type="Proteomes" id="UP000663873">
    <property type="component" value="Unassembled WGS sequence"/>
</dbReference>
<comment type="catalytic activity">
    <reaction evidence="5 7">
        <text>L-arginyl-[protein] + NAD(+) = N(omega)-(ADP-D-ribosyl)-L-arginyl-[protein] + nicotinamide + H(+)</text>
        <dbReference type="Rhea" id="RHEA:19149"/>
        <dbReference type="Rhea" id="RHEA-COMP:10532"/>
        <dbReference type="Rhea" id="RHEA-COMP:15087"/>
        <dbReference type="ChEBI" id="CHEBI:15378"/>
        <dbReference type="ChEBI" id="CHEBI:17154"/>
        <dbReference type="ChEBI" id="CHEBI:29965"/>
        <dbReference type="ChEBI" id="CHEBI:57540"/>
        <dbReference type="ChEBI" id="CHEBI:142554"/>
        <dbReference type="EC" id="2.4.2.31"/>
    </reaction>
</comment>
<dbReference type="GO" id="GO:0046872">
    <property type="term" value="F:metal ion binding"/>
    <property type="evidence" value="ECO:0007669"/>
    <property type="project" value="UniProtKB-KW"/>
</dbReference>
<dbReference type="EC" id="2.4.2.31" evidence="7"/>
<dbReference type="SUPFAM" id="SSF101478">
    <property type="entry name" value="ADP-ribosylglycohydrolase"/>
    <property type="match status" value="1"/>
</dbReference>
<feature type="binding site" evidence="6">
    <location>
        <position position="393"/>
    </location>
    <ligand>
        <name>Mg(2+)</name>
        <dbReference type="ChEBI" id="CHEBI:18420"/>
        <label>1</label>
    </ligand>
</feature>
<keyword evidence="15" id="KW-1185">Reference proteome</keyword>
<comment type="caution">
    <text evidence="11">The sequence shown here is derived from an EMBL/GenBank/DDBJ whole genome shotgun (WGS) entry which is preliminary data.</text>
</comment>
<dbReference type="EMBL" id="CAJOBP010003370">
    <property type="protein sequence ID" value="CAF4402049.1"/>
    <property type="molecule type" value="Genomic_DNA"/>
</dbReference>
<name>A0A819UXJ2_9BILA</name>
<dbReference type="PANTHER" id="PTHR16222">
    <property type="entry name" value="ADP-RIBOSYLGLYCOHYDROLASE"/>
    <property type="match status" value="1"/>
</dbReference>
<dbReference type="PANTHER" id="PTHR16222:SF12">
    <property type="entry name" value="ADP-RIBOSYLGLYCOHYDROLASE-RELATED"/>
    <property type="match status" value="1"/>
</dbReference>
<accession>A0A819UXJ2</accession>
<evidence type="ECO:0000313" key="15">
    <source>
        <dbReference type="Proteomes" id="UP000663873"/>
    </source>
</evidence>
<dbReference type="InterPro" id="IPR005502">
    <property type="entry name" value="Ribosyl_crysJ1"/>
</dbReference>
<feature type="compositionally biased region" description="Basic and acidic residues" evidence="8">
    <location>
        <begin position="308"/>
        <end position="321"/>
    </location>
</feature>
<dbReference type="Proteomes" id="UP000663833">
    <property type="component" value="Unassembled WGS sequence"/>
</dbReference>
<feature type="region of interest" description="Disordered" evidence="8">
    <location>
        <begin position="285"/>
        <end position="321"/>
    </location>
</feature>
<feature type="compositionally biased region" description="Basic and acidic residues" evidence="8">
    <location>
        <begin position="287"/>
        <end position="301"/>
    </location>
</feature>
<evidence type="ECO:0000313" key="14">
    <source>
        <dbReference type="Proteomes" id="UP000663851"/>
    </source>
</evidence>
<dbReference type="Pfam" id="PF03747">
    <property type="entry name" value="ADP_ribosyl_GH"/>
    <property type="match status" value="1"/>
</dbReference>
<proteinExistence type="inferred from homology"/>
<keyword evidence="2 7" id="KW-0328">Glycosyltransferase</keyword>
<dbReference type="SUPFAM" id="SSF56399">
    <property type="entry name" value="ADP-ribosylation"/>
    <property type="match status" value="1"/>
</dbReference>
<organism evidence="11 14">
    <name type="scientific">Rotaria socialis</name>
    <dbReference type="NCBI Taxonomy" id="392032"/>
    <lineage>
        <taxon>Eukaryota</taxon>
        <taxon>Metazoa</taxon>
        <taxon>Spiralia</taxon>
        <taxon>Gnathifera</taxon>
        <taxon>Rotifera</taxon>
        <taxon>Eurotatoria</taxon>
        <taxon>Bdelloidea</taxon>
        <taxon>Philodinida</taxon>
        <taxon>Philodinidae</taxon>
        <taxon>Rotaria</taxon>
    </lineage>
</organism>
<dbReference type="Proteomes" id="UP000663872">
    <property type="component" value="Unassembled WGS sequence"/>
</dbReference>
<dbReference type="Gene3D" id="3.90.176.10">
    <property type="entry name" value="Toxin ADP-ribosyltransferase, Chain A, domain 1"/>
    <property type="match status" value="1"/>
</dbReference>
<gene>
    <name evidence="10" type="ORF">GRG538_LOCUS26049</name>
    <name evidence="11" type="ORF">HFQ381_LOCUS1077</name>
    <name evidence="9" type="ORF">LUA448_LOCUS19599</name>
    <name evidence="13" type="ORF">QYT958_LOCUS27013</name>
    <name evidence="12" type="ORF">UJA718_LOCUS19188</name>
</gene>
<dbReference type="Pfam" id="PF01129">
    <property type="entry name" value="ART"/>
    <property type="match status" value="1"/>
</dbReference>
<comment type="similarity">
    <text evidence="1 7">Belongs to the Arg-specific ADP-ribosyltransferase family.</text>
</comment>
<feature type="binding site" evidence="6">
    <location>
        <position position="392"/>
    </location>
    <ligand>
        <name>Mg(2+)</name>
        <dbReference type="ChEBI" id="CHEBI:18420"/>
        <label>1</label>
    </ligand>
</feature>
<feature type="binding site" evidence="6">
    <location>
        <position position="628"/>
    </location>
    <ligand>
        <name>Mg(2+)</name>
        <dbReference type="ChEBI" id="CHEBI:18420"/>
        <label>1</label>
    </ligand>
</feature>
<dbReference type="EMBL" id="CAJOBO010000027">
    <property type="protein sequence ID" value="CAF4102734.1"/>
    <property type="molecule type" value="Genomic_DNA"/>
</dbReference>
<evidence type="ECO:0000313" key="11">
    <source>
        <dbReference type="EMBL" id="CAF4102734.1"/>
    </source>
</evidence>
<dbReference type="EMBL" id="CAJOBR010006667">
    <property type="protein sequence ID" value="CAF4848802.1"/>
    <property type="molecule type" value="Genomic_DNA"/>
</dbReference>
<evidence type="ECO:0000256" key="6">
    <source>
        <dbReference type="PIRSR" id="PIRSR605502-1"/>
    </source>
</evidence>
<dbReference type="AlphaFoldDB" id="A0A819UXJ2"/>
<sequence>MDLPERFFEVDQEFLQKIPPMIDYRRQPLVTLEEAIKKLKMSTQNIDYMVKMTKSKVLLSTYDLTADEAAAVYLYTMKHLETDRDISGELSTALRLRFRQSLTPWFSYLQLLIAALNKLPSMKGTIWRYARGHVADNYRKDCVWLGFSSCTRTKPLFEHPLNKYNVYTIFKIECINGKVIRNFSDSPWENEVLLLPDTYLRVIKKANLKNGLKIVYLQEEGSPHLQLVPPLSFSSPMDKTTATNHDLTTMKFQSNDEMVSVQSSNTPKLPVIKFVSQSQTPRLEVSAMDRENSSHVCKDKTSTSSRVEFAEKKDESSPPDMHWLDCKFHDDSNQLIMTPEDLETKLQDPPKSINHALLNRVKGSMFGMALGDALGAHVKIRSHQYLLEHLFTDGTSMGLCLANSLVARRDFIPYDQLVRYKWWFRHGYMSLIGRCVDNSSAMSQSLKEFERRQQLLASTHKIPSEQLDSLSDPQLLNEFNVRCSKSDTSDNGALMRLTPVPLFFYRYPTDAVEFSGISGAITHGDSKAYDSCRYYGALIVAALRGETKQQLLDDNFYLNHKLWFNNKPLTPDVMKVAQGSYKKAGGYHNGIRGKGHIVDVLETALWAFYCDEDSFEKGVLKAVNLGDDTDTTTAIYGQLAGAYYGFDNLPKKWISQVYAQNLITCLSKWIGYEGELWKPKLSMVPLKLTNALNSISAIRPEHTQVPTLTFNELPSSQSRAKEPVHPLHITPYDIYGTPLGLQSTTNSRSRAAPGLYDYADGTRSTAGGLFNSADNFGMPSSYGGMLRYRPSERIGLRYGGNMLPSDNFVAGVNDDYHSSYWDMGLATHRTHPFLNDSSHSWLPSILSPSTSYYSPITRSFRRF</sequence>
<dbReference type="Gene3D" id="1.10.4080.10">
    <property type="entry name" value="ADP-ribosylation/Crystallin J1"/>
    <property type="match status" value="1"/>
</dbReference>
<dbReference type="EMBL" id="CAJNYT010004477">
    <property type="protein sequence ID" value="CAF3665878.1"/>
    <property type="molecule type" value="Genomic_DNA"/>
</dbReference>
<feature type="binding site" evidence="6">
    <location>
        <position position="631"/>
    </location>
    <ligand>
        <name>Mg(2+)</name>
        <dbReference type="ChEBI" id="CHEBI:18420"/>
        <label>1</label>
    </ligand>
</feature>
<evidence type="ECO:0000256" key="1">
    <source>
        <dbReference type="ARBA" id="ARBA00009558"/>
    </source>
</evidence>
<evidence type="ECO:0000313" key="13">
    <source>
        <dbReference type="EMBL" id="CAF4848802.1"/>
    </source>
</evidence>
<protein>
    <recommendedName>
        <fullName evidence="7">NAD(P)(+)--arginine ADP-ribosyltransferase</fullName>
        <ecNumber evidence="7">2.4.2.31</ecNumber>
    </recommendedName>
    <alternativeName>
        <fullName evidence="7">Mono(ADP-ribosyl)transferase</fullName>
    </alternativeName>
</protein>
<dbReference type="GO" id="GO:0016779">
    <property type="term" value="F:nucleotidyltransferase activity"/>
    <property type="evidence" value="ECO:0007669"/>
    <property type="project" value="UniProtKB-KW"/>
</dbReference>
<dbReference type="EMBL" id="CAJNYD010002532">
    <property type="protein sequence ID" value="CAF3422883.1"/>
    <property type="molecule type" value="Genomic_DNA"/>
</dbReference>
<evidence type="ECO:0000256" key="4">
    <source>
        <dbReference type="ARBA" id="ARBA00022695"/>
    </source>
</evidence>
<dbReference type="InterPro" id="IPR050792">
    <property type="entry name" value="ADP-ribosylglycohydrolase"/>
</dbReference>
<evidence type="ECO:0000313" key="10">
    <source>
        <dbReference type="EMBL" id="CAF3665878.1"/>
    </source>
</evidence>
<dbReference type="InterPro" id="IPR036705">
    <property type="entry name" value="Ribosyl_crysJ1_sf"/>
</dbReference>
<evidence type="ECO:0000313" key="9">
    <source>
        <dbReference type="EMBL" id="CAF3422883.1"/>
    </source>
</evidence>
<evidence type="ECO:0000313" key="12">
    <source>
        <dbReference type="EMBL" id="CAF4402049.1"/>
    </source>
</evidence>
<keyword evidence="6" id="KW-0460">Magnesium</keyword>
<dbReference type="InterPro" id="IPR000768">
    <property type="entry name" value="ART"/>
</dbReference>
<dbReference type="GO" id="GO:0106274">
    <property type="term" value="F:NAD+-protein-arginine ADP-ribosyltransferase activity"/>
    <property type="evidence" value="ECO:0007669"/>
    <property type="project" value="UniProtKB-EC"/>
</dbReference>
<feature type="binding site" evidence="6">
    <location>
        <position position="630"/>
    </location>
    <ligand>
        <name>Mg(2+)</name>
        <dbReference type="ChEBI" id="CHEBI:18420"/>
        <label>1</label>
    </ligand>
</feature>
<comment type="cofactor">
    <cofactor evidence="6">
        <name>Mg(2+)</name>
        <dbReference type="ChEBI" id="CHEBI:18420"/>
    </cofactor>
    <text evidence="6">Binds 2 magnesium ions per subunit.</text>
</comment>
<keyword evidence="7" id="KW-0520">NAD</keyword>
<evidence type="ECO:0000256" key="5">
    <source>
        <dbReference type="ARBA" id="ARBA00047597"/>
    </source>
</evidence>
<evidence type="ECO:0000256" key="2">
    <source>
        <dbReference type="ARBA" id="ARBA00022676"/>
    </source>
</evidence>